<protein>
    <submittedName>
        <fullName evidence="2">DUF2922 family protein</fullName>
    </submittedName>
</protein>
<proteinExistence type="predicted"/>
<accession>A0A0U1MF62</accession>
<evidence type="ECO:0000313" key="3">
    <source>
        <dbReference type="EMBL" id="MVL45107.1"/>
    </source>
</evidence>
<dbReference type="EMBL" id="WPVZ01000386">
    <property type="protein sequence ID" value="MVL45107.1"/>
    <property type="molecule type" value="Genomic_DNA"/>
</dbReference>
<dbReference type="RefSeq" id="WP_000169039.1">
    <property type="nucleotide sequence ID" value="NZ_CP012756.1"/>
</dbReference>
<reference evidence="1 4" key="1">
    <citation type="submission" date="2015-04" db="EMBL/GenBank/DDBJ databases">
        <authorList>
            <person name="Syromyatnikov M.Y."/>
            <person name="Popov V.N."/>
        </authorList>
    </citation>
    <scope>NUCLEOTIDE SEQUENCE [LARGE SCALE GENOMIC DNA]</scope>
    <source>
        <strain evidence="1 4">AH1</strain>
    </source>
</reference>
<name>A0A0U1MF62_STAAU</name>
<gene>
    <name evidence="1" type="ORF">BN1321_150059</name>
    <name evidence="2" type="ORF">GO793_10760</name>
    <name evidence="3" type="ORF">GO941_06330</name>
</gene>
<sequence length="74" mass="8213">MTKTLELSFKSSLDKPVKLQLPQLNNIVTEQVARDSMNALVDLNILKSNSGAITKVHSAQIIDKTTTVLFEDKK</sequence>
<dbReference type="InterPro" id="IPR021321">
    <property type="entry name" value="DUF2922"/>
</dbReference>
<dbReference type="EMBL" id="WPRH01000591">
    <property type="protein sequence ID" value="MVI56329.1"/>
    <property type="molecule type" value="Genomic_DNA"/>
</dbReference>
<evidence type="ECO:0000313" key="6">
    <source>
        <dbReference type="Proteomes" id="UP000434412"/>
    </source>
</evidence>
<evidence type="ECO:0000313" key="1">
    <source>
        <dbReference type="EMBL" id="CRI07983.1"/>
    </source>
</evidence>
<dbReference type="Proteomes" id="UP000434412">
    <property type="component" value="Unassembled WGS sequence"/>
</dbReference>
<dbReference type="EMBL" id="CVOQ01000007">
    <property type="protein sequence ID" value="CRI07983.1"/>
    <property type="molecule type" value="Genomic_DNA"/>
</dbReference>
<evidence type="ECO:0000313" key="5">
    <source>
        <dbReference type="Proteomes" id="UP000433366"/>
    </source>
</evidence>
<reference evidence="5 6" key="2">
    <citation type="submission" date="2019-11" db="EMBL/GenBank/DDBJ databases">
        <title>Implementation of targeted gown and glove precautions to prevent Staphylococcus aureus acquisition in community-based nursing homes.</title>
        <authorList>
            <person name="Stine O.C."/>
        </authorList>
    </citation>
    <scope>NUCLEOTIDE SEQUENCE [LARGE SCALE GENOMIC DNA]</scope>
    <source>
        <strain evidence="3 6">S_2023.LVRQ.AN</strain>
        <strain evidence="2 5">S_4031.LGMP.AI</strain>
    </source>
</reference>
<evidence type="ECO:0000313" key="4">
    <source>
        <dbReference type="Proteomes" id="UP000039437"/>
    </source>
</evidence>
<dbReference type="PATRIC" id="fig|1280.3385.peg.2110"/>
<dbReference type="AlphaFoldDB" id="A0A0U1MF62"/>
<organism evidence="1 4">
    <name type="scientific">Staphylococcus aureus</name>
    <dbReference type="NCBI Taxonomy" id="1280"/>
    <lineage>
        <taxon>Bacteria</taxon>
        <taxon>Bacillati</taxon>
        <taxon>Bacillota</taxon>
        <taxon>Bacilli</taxon>
        <taxon>Bacillales</taxon>
        <taxon>Staphylococcaceae</taxon>
        <taxon>Staphylococcus</taxon>
    </lineage>
</organism>
<evidence type="ECO:0000313" key="2">
    <source>
        <dbReference type="EMBL" id="MVI56329.1"/>
    </source>
</evidence>
<dbReference type="Proteomes" id="UP000433366">
    <property type="component" value="Unassembled WGS sequence"/>
</dbReference>
<dbReference type="Proteomes" id="UP000039437">
    <property type="component" value="Unassembled WGS sequence"/>
</dbReference>
<dbReference type="Pfam" id="PF11148">
    <property type="entry name" value="DUF2922"/>
    <property type="match status" value="1"/>
</dbReference>